<dbReference type="WBParaSite" id="SSLN_0001230001-mRNA-1">
    <property type="protein sequence ID" value="SSLN_0001230001-mRNA-1"/>
    <property type="gene ID" value="SSLN_0001230001"/>
</dbReference>
<dbReference type="OrthoDB" id="425014at2759"/>
<sequence length="122" mass="13230">MSSLGSASPTELTGTFSTFGVCRQQCACLRTVHDLLFADDGTLNTVKEEDIQRSMELFAAGCADFGLIISTAKTVVIHQPPPSAEYNTPRIEVNGSRLKNVESFAYLGSTLIRNTRIDDEVA</sequence>
<reference evidence="1 2" key="2">
    <citation type="submission" date="2018-11" db="EMBL/GenBank/DDBJ databases">
        <authorList>
            <consortium name="Pathogen Informatics"/>
        </authorList>
    </citation>
    <scope>NUCLEOTIDE SEQUENCE [LARGE SCALE GENOMIC DNA]</scope>
    <source>
        <strain evidence="1 2">NST_G2</strain>
    </source>
</reference>
<reference evidence="3" key="1">
    <citation type="submission" date="2016-06" db="UniProtKB">
        <authorList>
            <consortium name="WormBaseParasite"/>
        </authorList>
    </citation>
    <scope>IDENTIFICATION</scope>
</reference>
<keyword evidence="2" id="KW-1185">Reference proteome</keyword>
<protein>
    <submittedName>
        <fullName evidence="3">Reverse transcriptase domain-containing protein</fullName>
    </submittedName>
</protein>
<proteinExistence type="predicted"/>
<accession>A0A183T5V2</accession>
<evidence type="ECO:0000313" key="3">
    <source>
        <dbReference type="WBParaSite" id="SSLN_0001230001-mRNA-1"/>
    </source>
</evidence>
<dbReference type="EMBL" id="UYSU01036844">
    <property type="protein sequence ID" value="VDL98235.1"/>
    <property type="molecule type" value="Genomic_DNA"/>
</dbReference>
<name>A0A183T5V2_SCHSO</name>
<dbReference type="PANTHER" id="PTHR47027:SF26">
    <property type="entry name" value="REVERSE TRANSCRIPTASE DOMAIN-CONTAINING PROTEIN"/>
    <property type="match status" value="1"/>
</dbReference>
<evidence type="ECO:0000313" key="2">
    <source>
        <dbReference type="Proteomes" id="UP000275846"/>
    </source>
</evidence>
<dbReference type="AlphaFoldDB" id="A0A183T5V2"/>
<gene>
    <name evidence="1" type="ORF">SSLN_LOCUS11850</name>
</gene>
<organism evidence="3">
    <name type="scientific">Schistocephalus solidus</name>
    <name type="common">Tapeworm</name>
    <dbReference type="NCBI Taxonomy" id="70667"/>
    <lineage>
        <taxon>Eukaryota</taxon>
        <taxon>Metazoa</taxon>
        <taxon>Spiralia</taxon>
        <taxon>Lophotrochozoa</taxon>
        <taxon>Platyhelminthes</taxon>
        <taxon>Cestoda</taxon>
        <taxon>Eucestoda</taxon>
        <taxon>Diphyllobothriidea</taxon>
        <taxon>Diphyllobothriidae</taxon>
        <taxon>Schistocephalus</taxon>
    </lineage>
</organism>
<dbReference type="PANTHER" id="PTHR47027">
    <property type="entry name" value="REVERSE TRANSCRIPTASE DOMAIN-CONTAINING PROTEIN"/>
    <property type="match status" value="1"/>
</dbReference>
<dbReference type="Proteomes" id="UP000275846">
    <property type="component" value="Unassembled WGS sequence"/>
</dbReference>
<evidence type="ECO:0000313" key="1">
    <source>
        <dbReference type="EMBL" id="VDL98235.1"/>
    </source>
</evidence>